<dbReference type="Proteomes" id="UP000194565">
    <property type="component" value="Unassembled WGS sequence"/>
</dbReference>
<dbReference type="PANTHER" id="PTHR43297">
    <property type="entry name" value="OLIGOPEPTIDE TRANSPORT ATP-BINDING PROTEIN APPD"/>
    <property type="match status" value="1"/>
</dbReference>
<keyword evidence="7" id="KW-0472">Membrane</keyword>
<dbReference type="FunFam" id="3.40.50.300:FF:000016">
    <property type="entry name" value="Oligopeptide ABC transporter ATP-binding component"/>
    <property type="match status" value="1"/>
</dbReference>
<dbReference type="SMART" id="SM00382">
    <property type="entry name" value="AAA"/>
    <property type="match status" value="1"/>
</dbReference>
<evidence type="ECO:0000256" key="2">
    <source>
        <dbReference type="ARBA" id="ARBA00005417"/>
    </source>
</evidence>
<keyword evidence="3" id="KW-0813">Transport</keyword>
<keyword evidence="4" id="KW-1003">Cell membrane</keyword>
<organism evidence="9 10">
    <name type="scientific">Acetobacter tropicalis</name>
    <dbReference type="NCBI Taxonomy" id="104102"/>
    <lineage>
        <taxon>Bacteria</taxon>
        <taxon>Pseudomonadati</taxon>
        <taxon>Pseudomonadota</taxon>
        <taxon>Alphaproteobacteria</taxon>
        <taxon>Acetobacterales</taxon>
        <taxon>Acetobacteraceae</taxon>
        <taxon>Acetobacter</taxon>
    </lineage>
</organism>
<dbReference type="NCBIfam" id="TIGR01727">
    <property type="entry name" value="oligo_HPY"/>
    <property type="match status" value="1"/>
</dbReference>
<dbReference type="InterPro" id="IPR003439">
    <property type="entry name" value="ABC_transporter-like_ATP-bd"/>
</dbReference>
<comment type="subcellular location">
    <subcellularLocation>
        <location evidence="1">Cell inner membrane</location>
        <topology evidence="1">Peripheral membrane protein</topology>
    </subcellularLocation>
</comment>
<dbReference type="EMBL" id="JOMM01000041">
    <property type="protein sequence ID" value="OUI84963.1"/>
    <property type="molecule type" value="Genomic_DNA"/>
</dbReference>
<dbReference type="SUPFAM" id="SSF52540">
    <property type="entry name" value="P-loop containing nucleoside triphosphate hydrolases"/>
    <property type="match status" value="1"/>
</dbReference>
<name>A0A252A5U3_9PROT</name>
<evidence type="ECO:0000256" key="1">
    <source>
        <dbReference type="ARBA" id="ARBA00004417"/>
    </source>
</evidence>
<reference evidence="9 10" key="1">
    <citation type="submission" date="2014-06" db="EMBL/GenBank/DDBJ databases">
        <authorList>
            <person name="Ju J."/>
            <person name="Zhang J."/>
        </authorList>
    </citation>
    <scope>NUCLEOTIDE SEQUENCE [LARGE SCALE GENOMIC DNA]</scope>
    <source>
        <strain evidence="9">DmW_042</strain>
    </source>
</reference>
<evidence type="ECO:0000256" key="5">
    <source>
        <dbReference type="ARBA" id="ARBA00022741"/>
    </source>
</evidence>
<gene>
    <name evidence="9" type="ORF">HC62_12490</name>
</gene>
<comment type="similarity">
    <text evidence="2">Belongs to the ABC transporter superfamily.</text>
</comment>
<dbReference type="GO" id="GO:0015833">
    <property type="term" value="P:peptide transport"/>
    <property type="evidence" value="ECO:0007669"/>
    <property type="project" value="InterPro"/>
</dbReference>
<dbReference type="GO" id="GO:0005886">
    <property type="term" value="C:plasma membrane"/>
    <property type="evidence" value="ECO:0007669"/>
    <property type="project" value="UniProtKB-SubCell"/>
</dbReference>
<evidence type="ECO:0000256" key="7">
    <source>
        <dbReference type="ARBA" id="ARBA00023136"/>
    </source>
</evidence>
<keyword evidence="5" id="KW-0547">Nucleotide-binding</keyword>
<dbReference type="AlphaFoldDB" id="A0A252A5U3"/>
<accession>A0A252A5U3</accession>
<dbReference type="GO" id="GO:0016887">
    <property type="term" value="F:ATP hydrolysis activity"/>
    <property type="evidence" value="ECO:0007669"/>
    <property type="project" value="InterPro"/>
</dbReference>
<dbReference type="PANTHER" id="PTHR43297:SF2">
    <property type="entry name" value="DIPEPTIDE TRANSPORT ATP-BINDING PROTEIN DPPD"/>
    <property type="match status" value="1"/>
</dbReference>
<feature type="domain" description="ABC transporter" evidence="8">
    <location>
        <begin position="8"/>
        <end position="257"/>
    </location>
</feature>
<dbReference type="PROSITE" id="PS00211">
    <property type="entry name" value="ABC_TRANSPORTER_1"/>
    <property type="match status" value="1"/>
</dbReference>
<evidence type="ECO:0000313" key="9">
    <source>
        <dbReference type="EMBL" id="OUI84963.1"/>
    </source>
</evidence>
<dbReference type="InterPro" id="IPR017871">
    <property type="entry name" value="ABC_transporter-like_CS"/>
</dbReference>
<evidence type="ECO:0000256" key="6">
    <source>
        <dbReference type="ARBA" id="ARBA00022840"/>
    </source>
</evidence>
<dbReference type="InterPro" id="IPR050388">
    <property type="entry name" value="ABC_Ni/Peptide_Import"/>
</dbReference>
<dbReference type="CDD" id="cd03257">
    <property type="entry name" value="ABC_NikE_OppD_transporters"/>
    <property type="match status" value="1"/>
</dbReference>
<dbReference type="Pfam" id="PF08352">
    <property type="entry name" value="oligo_HPY"/>
    <property type="match status" value="1"/>
</dbReference>
<dbReference type="Pfam" id="PF00005">
    <property type="entry name" value="ABC_tran"/>
    <property type="match status" value="1"/>
</dbReference>
<dbReference type="GO" id="GO:0055085">
    <property type="term" value="P:transmembrane transport"/>
    <property type="evidence" value="ECO:0007669"/>
    <property type="project" value="UniProtKB-ARBA"/>
</dbReference>
<evidence type="ECO:0000313" key="10">
    <source>
        <dbReference type="Proteomes" id="UP000194565"/>
    </source>
</evidence>
<dbReference type="InterPro" id="IPR013563">
    <property type="entry name" value="Oligopep_ABC_C"/>
</dbReference>
<evidence type="ECO:0000256" key="4">
    <source>
        <dbReference type="ARBA" id="ARBA00022475"/>
    </source>
</evidence>
<evidence type="ECO:0000256" key="3">
    <source>
        <dbReference type="ARBA" id="ARBA00022448"/>
    </source>
</evidence>
<dbReference type="InterPro" id="IPR027417">
    <property type="entry name" value="P-loop_NTPase"/>
</dbReference>
<dbReference type="RefSeq" id="WP_086641592.1">
    <property type="nucleotide sequence ID" value="NZ_JOMM01000041.1"/>
</dbReference>
<sequence length="339" mass="36982">MTVPLLEIRNLSIVFDTAEGPLHTVNNLSYSLMPGETLGIVGESGSGKSVHIMALLGLLPSPQARIISGEILFDGENLLTLTEKELCNIRGGKIGMIFQNPMSSLNPVLTIGRQIREVILRHTNMNRKQATAHTIELLDLVGISAPASRLTQYPHEFSGGMRQRVMIAIGLACNPKLLIADEATTALDVTVQAQIVDLIQNLKEKSGVTIIWITHDISSVSTLADTLQVMYAGRVMERGPFSTVINDPRSAYTWGLLRAIPTLHMHPGQRLYQIPGSPPNMLSPPMGDPFAPRNPFATPRCHHDMPPLRQVPNSLPGHMAAAWYDLPALLSLHPEASDV</sequence>
<dbReference type="Gene3D" id="3.40.50.300">
    <property type="entry name" value="P-loop containing nucleotide triphosphate hydrolases"/>
    <property type="match status" value="1"/>
</dbReference>
<proteinExistence type="inferred from homology"/>
<evidence type="ECO:0000259" key="8">
    <source>
        <dbReference type="PROSITE" id="PS50893"/>
    </source>
</evidence>
<comment type="caution">
    <text evidence="9">The sequence shown here is derived from an EMBL/GenBank/DDBJ whole genome shotgun (WGS) entry which is preliminary data.</text>
</comment>
<dbReference type="GO" id="GO:0005524">
    <property type="term" value="F:ATP binding"/>
    <property type="evidence" value="ECO:0007669"/>
    <property type="project" value="UniProtKB-KW"/>
</dbReference>
<keyword evidence="6" id="KW-0067">ATP-binding</keyword>
<dbReference type="PROSITE" id="PS50893">
    <property type="entry name" value="ABC_TRANSPORTER_2"/>
    <property type="match status" value="1"/>
</dbReference>
<protein>
    <submittedName>
        <fullName evidence="9">Peptide ABC transporter ATPase</fullName>
    </submittedName>
</protein>
<dbReference type="InterPro" id="IPR003593">
    <property type="entry name" value="AAA+_ATPase"/>
</dbReference>